<accession>A0A699GLW6</accession>
<reference evidence="1" key="1">
    <citation type="journal article" date="2019" name="Sci. Rep.">
        <title>Draft genome of Tanacetum cinerariifolium, the natural source of mosquito coil.</title>
        <authorList>
            <person name="Yamashiro T."/>
            <person name="Shiraishi A."/>
            <person name="Satake H."/>
            <person name="Nakayama K."/>
        </authorList>
    </citation>
    <scope>NUCLEOTIDE SEQUENCE</scope>
</reference>
<protein>
    <submittedName>
        <fullName evidence="1">Uncharacterized protein</fullName>
    </submittedName>
</protein>
<evidence type="ECO:0000313" key="1">
    <source>
        <dbReference type="EMBL" id="GEU29065.1"/>
    </source>
</evidence>
<name>A0A699GLW6_TANCI</name>
<proteinExistence type="predicted"/>
<dbReference type="AlphaFoldDB" id="A0A699GLW6"/>
<comment type="caution">
    <text evidence="1">The sequence shown here is derived from an EMBL/GenBank/DDBJ whole genome shotgun (WGS) entry which is preliminary data.</text>
</comment>
<organism evidence="1">
    <name type="scientific">Tanacetum cinerariifolium</name>
    <name type="common">Dalmatian daisy</name>
    <name type="synonym">Chrysanthemum cinerariifolium</name>
    <dbReference type="NCBI Taxonomy" id="118510"/>
    <lineage>
        <taxon>Eukaryota</taxon>
        <taxon>Viridiplantae</taxon>
        <taxon>Streptophyta</taxon>
        <taxon>Embryophyta</taxon>
        <taxon>Tracheophyta</taxon>
        <taxon>Spermatophyta</taxon>
        <taxon>Magnoliopsida</taxon>
        <taxon>eudicotyledons</taxon>
        <taxon>Gunneridae</taxon>
        <taxon>Pentapetalae</taxon>
        <taxon>asterids</taxon>
        <taxon>campanulids</taxon>
        <taxon>Asterales</taxon>
        <taxon>Asteraceae</taxon>
        <taxon>Asteroideae</taxon>
        <taxon>Anthemideae</taxon>
        <taxon>Anthemidinae</taxon>
        <taxon>Tanacetum</taxon>
    </lineage>
</organism>
<dbReference type="EMBL" id="BKCJ010000041">
    <property type="protein sequence ID" value="GEU29065.1"/>
    <property type="molecule type" value="Genomic_DNA"/>
</dbReference>
<gene>
    <name evidence="1" type="ORF">Tci_001043</name>
</gene>
<sequence>MWDGYNQDTRCMLFLGDTNTYIEHIGSLDMTNNKVENPSSQSTPQVLPSFKVYTSFVTYREKVQETVRTSLEVERLDHTQLEVVSLDTYNHDILLSYREVHSFDEQEPQPQPLPNFISLDVNLEDKRGTDSPINPCSPGSFRMKVVDPLIIYPPPSPHVAYFHP</sequence>